<organism evidence="1 2">
    <name type="scientific">Streptococcus cristatus</name>
    <dbReference type="NCBI Taxonomy" id="45634"/>
    <lineage>
        <taxon>Bacteria</taxon>
        <taxon>Bacillati</taxon>
        <taxon>Bacillota</taxon>
        <taxon>Bacilli</taxon>
        <taxon>Lactobacillales</taxon>
        <taxon>Streptococcaceae</taxon>
        <taxon>Streptococcus</taxon>
    </lineage>
</organism>
<dbReference type="EMBL" id="RJNA01000001">
    <property type="protein sequence ID" value="RSI45632.1"/>
    <property type="molecule type" value="Genomic_DNA"/>
</dbReference>
<reference evidence="1 2" key="1">
    <citation type="submission" date="2018-11" db="EMBL/GenBank/DDBJ databases">
        <title>Species Designations Belie Phenotypic and Genotypic Heterogeneity in Oral Streptococci.</title>
        <authorList>
            <person name="Velsko I."/>
        </authorList>
    </citation>
    <scope>NUCLEOTIDE SEQUENCE [LARGE SCALE GENOMIC DNA]</scope>
    <source>
        <strain evidence="1 2">BCC51</strain>
    </source>
</reference>
<protein>
    <submittedName>
        <fullName evidence="1">Uncharacterized protein</fullName>
    </submittedName>
</protein>
<evidence type="ECO:0000313" key="1">
    <source>
        <dbReference type="EMBL" id="RSI45632.1"/>
    </source>
</evidence>
<comment type="caution">
    <text evidence="1">The sequence shown here is derived from an EMBL/GenBank/DDBJ whole genome shotgun (WGS) entry which is preliminary data.</text>
</comment>
<name>A0A428APC3_STRCR</name>
<evidence type="ECO:0000313" key="2">
    <source>
        <dbReference type="Proteomes" id="UP000282617"/>
    </source>
</evidence>
<proteinExistence type="predicted"/>
<dbReference type="Proteomes" id="UP000282617">
    <property type="component" value="Unassembled WGS sequence"/>
</dbReference>
<gene>
    <name evidence="1" type="ORF">D8872_00210</name>
</gene>
<sequence length="96" mass="11588">MLKTFWGIIWRKMDKQYLHEKLAGLRNKYVESANEETTVGLLDEAKMNKKMLRIKKKLVNLEMERCQKMIEHRDLSKIDQKISAQKELFKECCQQR</sequence>
<accession>A0A428APC3</accession>
<dbReference type="AlphaFoldDB" id="A0A428APC3"/>